<evidence type="ECO:0000313" key="3">
    <source>
        <dbReference type="Proteomes" id="UP000789831"/>
    </source>
</evidence>
<proteinExistence type="predicted"/>
<feature type="compositionally biased region" description="Polar residues" evidence="1">
    <location>
        <begin position="92"/>
        <end position="116"/>
    </location>
</feature>
<evidence type="ECO:0000256" key="1">
    <source>
        <dbReference type="SAM" id="MobiDB-lite"/>
    </source>
</evidence>
<gene>
    <name evidence="2" type="ORF">AGERDE_LOCUS4276</name>
</gene>
<dbReference type="OrthoDB" id="5599902at2759"/>
<accession>A0A9N9F081</accession>
<organism evidence="2 3">
    <name type="scientific">Ambispora gerdemannii</name>
    <dbReference type="NCBI Taxonomy" id="144530"/>
    <lineage>
        <taxon>Eukaryota</taxon>
        <taxon>Fungi</taxon>
        <taxon>Fungi incertae sedis</taxon>
        <taxon>Mucoromycota</taxon>
        <taxon>Glomeromycotina</taxon>
        <taxon>Glomeromycetes</taxon>
        <taxon>Archaeosporales</taxon>
        <taxon>Ambisporaceae</taxon>
        <taxon>Ambispora</taxon>
    </lineage>
</organism>
<dbReference type="AlphaFoldDB" id="A0A9N9F081"/>
<feature type="region of interest" description="Disordered" evidence="1">
    <location>
        <begin position="1"/>
        <end position="116"/>
    </location>
</feature>
<dbReference type="Proteomes" id="UP000789831">
    <property type="component" value="Unassembled WGS sequence"/>
</dbReference>
<name>A0A9N9F081_9GLOM</name>
<feature type="compositionally biased region" description="Basic and acidic residues" evidence="1">
    <location>
        <begin position="29"/>
        <end position="39"/>
    </location>
</feature>
<dbReference type="EMBL" id="CAJVPL010000476">
    <property type="protein sequence ID" value="CAG8501594.1"/>
    <property type="molecule type" value="Genomic_DNA"/>
</dbReference>
<feature type="compositionally biased region" description="Polar residues" evidence="1">
    <location>
        <begin position="57"/>
        <end position="84"/>
    </location>
</feature>
<feature type="region of interest" description="Disordered" evidence="1">
    <location>
        <begin position="176"/>
        <end position="202"/>
    </location>
</feature>
<comment type="caution">
    <text evidence="2">The sequence shown here is derived from an EMBL/GenBank/DDBJ whole genome shotgun (WGS) entry which is preliminary data.</text>
</comment>
<evidence type="ECO:0000313" key="2">
    <source>
        <dbReference type="EMBL" id="CAG8501594.1"/>
    </source>
</evidence>
<sequence length="383" mass="42827">MNNKPPTFPEKKKALSANSLPKPARRRTAFTEKAIHDYDNNPFLTKSHITKMEAETSKQPTLPQKDNNNNNVERNVSPIPTASTIREVPSRYMQSLSTQNHQQKQQSTGISNKKNLNENTLRSSKSKEATNPVSGVAAVTHRGLFNSRSTLSSVEIAKTSLAKKREDTLRSLNAMKKAAKDTAGSETAKKQSSLSSQSSAPTNNFKASQSFECQKQAVEAQLLEAWELFLQKQKEFDEAKRRFELAQEMLLLQETLSVQRDQLLQVIQDLENFKMRYIPFASSLESTTTAMPIPNVEIGNLDALSSQINECCEAVSKVMETTTLASAMIHEVAQLMHHLCVNIKEEIQELGICNSLILEISKAETLERSMRIQMIEAASNSRL</sequence>
<keyword evidence="3" id="KW-1185">Reference proteome</keyword>
<protein>
    <submittedName>
        <fullName evidence="2">8693_t:CDS:1</fullName>
    </submittedName>
</protein>
<reference evidence="2" key="1">
    <citation type="submission" date="2021-06" db="EMBL/GenBank/DDBJ databases">
        <authorList>
            <person name="Kallberg Y."/>
            <person name="Tangrot J."/>
            <person name="Rosling A."/>
        </authorList>
    </citation>
    <scope>NUCLEOTIDE SEQUENCE</scope>
    <source>
        <strain evidence="2">MT106</strain>
    </source>
</reference>